<keyword evidence="3" id="KW-0949">S-adenosyl-L-methionine</keyword>
<protein>
    <submittedName>
        <fullName evidence="5">Methyltransferase domain-containing protein</fullName>
    </submittedName>
</protein>
<keyword evidence="6" id="KW-1185">Reference proteome</keyword>
<dbReference type="InterPro" id="IPR029063">
    <property type="entry name" value="SAM-dependent_MTases_sf"/>
</dbReference>
<dbReference type="STRING" id="155974.SAMN04487818_12016"/>
<evidence type="ECO:0000256" key="3">
    <source>
        <dbReference type="ARBA" id="ARBA00022691"/>
    </source>
</evidence>
<dbReference type="Pfam" id="PF13649">
    <property type="entry name" value="Methyltransf_25"/>
    <property type="match status" value="1"/>
</dbReference>
<dbReference type="Gene3D" id="3.40.50.150">
    <property type="entry name" value="Vaccinia Virus protein VP39"/>
    <property type="match status" value="1"/>
</dbReference>
<evidence type="ECO:0000313" key="6">
    <source>
        <dbReference type="Proteomes" id="UP000199051"/>
    </source>
</evidence>
<dbReference type="InterPro" id="IPR041698">
    <property type="entry name" value="Methyltransf_25"/>
</dbReference>
<dbReference type="PANTHER" id="PTHR43464:SF19">
    <property type="entry name" value="UBIQUINONE BIOSYNTHESIS O-METHYLTRANSFERASE, MITOCHONDRIAL"/>
    <property type="match status" value="1"/>
</dbReference>
<evidence type="ECO:0000256" key="1">
    <source>
        <dbReference type="ARBA" id="ARBA00022603"/>
    </source>
</evidence>
<accession>A0A1H9XQU5</accession>
<organism evidence="5 6">
    <name type="scientific">Actinokineospora terrae</name>
    <dbReference type="NCBI Taxonomy" id="155974"/>
    <lineage>
        <taxon>Bacteria</taxon>
        <taxon>Bacillati</taxon>
        <taxon>Actinomycetota</taxon>
        <taxon>Actinomycetes</taxon>
        <taxon>Pseudonocardiales</taxon>
        <taxon>Pseudonocardiaceae</taxon>
        <taxon>Actinokineospora</taxon>
    </lineage>
</organism>
<dbReference type="GO" id="GO:0008168">
    <property type="term" value="F:methyltransferase activity"/>
    <property type="evidence" value="ECO:0007669"/>
    <property type="project" value="UniProtKB-KW"/>
</dbReference>
<evidence type="ECO:0000259" key="4">
    <source>
        <dbReference type="Pfam" id="PF13649"/>
    </source>
</evidence>
<keyword evidence="1 5" id="KW-0489">Methyltransferase</keyword>
<proteinExistence type="predicted"/>
<dbReference type="EMBL" id="FOGI01000020">
    <property type="protein sequence ID" value="SES48512.1"/>
    <property type="molecule type" value="Genomic_DNA"/>
</dbReference>
<gene>
    <name evidence="5" type="ORF">SAMN04487818_12016</name>
</gene>
<dbReference type="AlphaFoldDB" id="A0A1H9XQU5"/>
<dbReference type="SUPFAM" id="SSF53335">
    <property type="entry name" value="S-adenosyl-L-methionine-dependent methyltransferases"/>
    <property type="match status" value="1"/>
</dbReference>
<dbReference type="GO" id="GO:0032259">
    <property type="term" value="P:methylation"/>
    <property type="evidence" value="ECO:0007669"/>
    <property type="project" value="UniProtKB-KW"/>
</dbReference>
<feature type="domain" description="Methyltransferase" evidence="4">
    <location>
        <begin position="40"/>
        <end position="133"/>
    </location>
</feature>
<dbReference type="PANTHER" id="PTHR43464">
    <property type="entry name" value="METHYLTRANSFERASE"/>
    <property type="match status" value="1"/>
</dbReference>
<dbReference type="CDD" id="cd02440">
    <property type="entry name" value="AdoMet_MTases"/>
    <property type="match status" value="1"/>
</dbReference>
<evidence type="ECO:0000313" key="5">
    <source>
        <dbReference type="EMBL" id="SES48512.1"/>
    </source>
</evidence>
<dbReference type="Proteomes" id="UP000199051">
    <property type="component" value="Unassembled WGS sequence"/>
</dbReference>
<name>A0A1H9XQU5_9PSEU</name>
<keyword evidence="2 5" id="KW-0808">Transferase</keyword>
<reference evidence="6" key="1">
    <citation type="submission" date="2016-10" db="EMBL/GenBank/DDBJ databases">
        <authorList>
            <person name="Varghese N."/>
            <person name="Submissions S."/>
        </authorList>
    </citation>
    <scope>NUCLEOTIDE SEQUENCE [LARGE SCALE GENOMIC DNA]</scope>
    <source>
        <strain evidence="6">DSM 44260</strain>
    </source>
</reference>
<evidence type="ECO:0000256" key="2">
    <source>
        <dbReference type="ARBA" id="ARBA00022679"/>
    </source>
</evidence>
<sequence length="174" mass="18378">MPVKRVFMTGFAVEGFGASTRHRMAEANLARHLTEPCRLLDVAGGRGEDGVPLAALGHEVTILDPAGAMLADALAHAYTRGVTVRVAQAGAEDAPDLFRAGDFDVVLCHDLLHYAEDPVALLRAVTAPLRCGGLLSLLGPLPSAGQARDAATELGAEIIARYRLPGHFHLITRV</sequence>